<evidence type="ECO:0000256" key="1">
    <source>
        <dbReference type="SAM" id="Phobius"/>
    </source>
</evidence>
<protein>
    <submittedName>
        <fullName evidence="2">Unannotated protein</fullName>
    </submittedName>
</protein>
<keyword evidence="1" id="KW-1133">Transmembrane helix</keyword>
<proteinExistence type="predicted"/>
<feature type="transmembrane region" description="Helical" evidence="1">
    <location>
        <begin position="16"/>
        <end position="33"/>
    </location>
</feature>
<gene>
    <name evidence="2" type="ORF">UFOPK3609_00905</name>
</gene>
<sequence length="62" mass="7071">MSDLVNRFMRFRRGPWENLATLVIAAGVLMLMQPLSLTLYTWSFATMLAGTVMFVIVSKFPE</sequence>
<keyword evidence="1" id="KW-0472">Membrane</keyword>
<accession>A0A6J7GTD9</accession>
<organism evidence="2">
    <name type="scientific">freshwater metagenome</name>
    <dbReference type="NCBI Taxonomy" id="449393"/>
    <lineage>
        <taxon>unclassified sequences</taxon>
        <taxon>metagenomes</taxon>
        <taxon>ecological metagenomes</taxon>
    </lineage>
</organism>
<feature type="transmembrane region" description="Helical" evidence="1">
    <location>
        <begin position="39"/>
        <end position="57"/>
    </location>
</feature>
<name>A0A6J7GTD9_9ZZZZ</name>
<dbReference type="AlphaFoldDB" id="A0A6J7GTD9"/>
<keyword evidence="1" id="KW-0812">Transmembrane</keyword>
<dbReference type="EMBL" id="CAFBMQ010000126">
    <property type="protein sequence ID" value="CAB4911727.1"/>
    <property type="molecule type" value="Genomic_DNA"/>
</dbReference>
<evidence type="ECO:0000313" key="2">
    <source>
        <dbReference type="EMBL" id="CAB4911727.1"/>
    </source>
</evidence>
<reference evidence="2" key="1">
    <citation type="submission" date="2020-05" db="EMBL/GenBank/DDBJ databases">
        <authorList>
            <person name="Chiriac C."/>
            <person name="Salcher M."/>
            <person name="Ghai R."/>
            <person name="Kavagutti S V."/>
        </authorList>
    </citation>
    <scope>NUCLEOTIDE SEQUENCE</scope>
</reference>